<gene>
    <name evidence="1" type="ORF">GRI59_13005</name>
</gene>
<dbReference type="OrthoDB" id="9773233at2"/>
<proteinExistence type="predicted"/>
<dbReference type="Pfam" id="PF13450">
    <property type="entry name" value="NAD_binding_8"/>
    <property type="match status" value="1"/>
</dbReference>
<sequence>MGMTTIETDYLIIGGGAVGMAFADTIIAETDAHVTIVDRQAKPGGHWNDAYGFVALHQPSAFYGVNSLPLGENRKDTHGANAGLYELASGAEVSGYYDKVMRQRLLPSGQVTYLPMSEYREDGRVVSLMSGGETQVTVRRKTVDATYNSPTIPANHTPRFVVGEGVQLVPPGELLRLWLKSERPSRFVVLGAGKTAMDAVGWLLAMGTPPDAIQWVKPRESWLINRTCTQPGVEFFDAVFGGQLAQMQAFAEGTSPDDVFARLEAVGMMLRIDPDVTPTMFHYATISAGEVEQLRRVTNVVRKGRVKAITAAAIELDEGSEPAVADALYIDCTASAVEVRAPVPIFQGDRIVPQLVRVPQPCFSAALIAFVEAHYPDDAAKNGLCRTVPFPHDLTSYCTTNIVNLMNQGAWFGDERLGTWIRQSRLDGFGKIAASVDRSDSARVAVLQQMRQMGPLAVQNLMRLASAS</sequence>
<evidence type="ECO:0000313" key="2">
    <source>
        <dbReference type="Proteomes" id="UP000430021"/>
    </source>
</evidence>
<protein>
    <submittedName>
        <fullName evidence="1">NAD(P)-binding protein</fullName>
    </submittedName>
</protein>
<evidence type="ECO:0000313" key="1">
    <source>
        <dbReference type="EMBL" id="MXP39521.1"/>
    </source>
</evidence>
<dbReference type="AlphaFoldDB" id="A0A6I4UKI1"/>
<dbReference type="InterPro" id="IPR036188">
    <property type="entry name" value="FAD/NAD-bd_sf"/>
</dbReference>
<dbReference type="Gene3D" id="3.50.50.60">
    <property type="entry name" value="FAD/NAD(P)-binding domain"/>
    <property type="match status" value="1"/>
</dbReference>
<organism evidence="1 2">
    <name type="scientific">Erythrobacter ramosus</name>
    <dbReference type="NCBI Taxonomy" id="35811"/>
    <lineage>
        <taxon>Bacteria</taxon>
        <taxon>Pseudomonadati</taxon>
        <taxon>Pseudomonadota</taxon>
        <taxon>Alphaproteobacteria</taxon>
        <taxon>Sphingomonadales</taxon>
        <taxon>Erythrobacteraceae</taxon>
        <taxon>Erythrobacter/Porphyrobacter group</taxon>
        <taxon>Erythrobacter</taxon>
    </lineage>
</organism>
<name>A0A6I4UKI1_9SPHN</name>
<reference evidence="1 2" key="1">
    <citation type="submission" date="2019-12" db="EMBL/GenBank/DDBJ databases">
        <title>Genomic-based taxomic classification of the family Erythrobacteraceae.</title>
        <authorList>
            <person name="Xu L."/>
        </authorList>
    </citation>
    <scope>NUCLEOTIDE SEQUENCE [LARGE SCALE GENOMIC DNA]</scope>
    <source>
        <strain evidence="1 2">JCM 10282</strain>
    </source>
</reference>
<accession>A0A6I4UKI1</accession>
<comment type="caution">
    <text evidence="1">The sequence shown here is derived from an EMBL/GenBank/DDBJ whole genome shotgun (WGS) entry which is preliminary data.</text>
</comment>
<dbReference type="EMBL" id="WTYB01000003">
    <property type="protein sequence ID" value="MXP39521.1"/>
    <property type="molecule type" value="Genomic_DNA"/>
</dbReference>
<dbReference type="Proteomes" id="UP000430021">
    <property type="component" value="Unassembled WGS sequence"/>
</dbReference>
<dbReference type="SUPFAM" id="SSF51905">
    <property type="entry name" value="FAD/NAD(P)-binding domain"/>
    <property type="match status" value="1"/>
</dbReference>